<dbReference type="AlphaFoldDB" id="A0A2P1QWK3"/>
<sequence length="133" mass="15484">MTIPYSIGIIVLLKRIFIHLSDFDLFWKKAGLEDEELKKLQEFLLENPKYGPVIKGSNGIRKIRWKKKGIGKSGGVRVFYLDIEEFSVLFLITLLEKNDKENLSKKELVVLAELVTSLKELIQSKRVQHEKRK</sequence>
<evidence type="ECO:0000313" key="2">
    <source>
        <dbReference type="Proteomes" id="UP000033961"/>
    </source>
</evidence>
<evidence type="ECO:0000313" key="1">
    <source>
        <dbReference type="EMBL" id="AVQ13289.1"/>
    </source>
</evidence>
<dbReference type="Proteomes" id="UP000033961">
    <property type="component" value="Chromosome I"/>
</dbReference>
<dbReference type="InterPro" id="IPR009387">
    <property type="entry name" value="HigB-2"/>
</dbReference>
<gene>
    <name evidence="1" type="ORF">XB16_2986</name>
</gene>
<name>A0A2P1QWK3_9LEPT</name>
<dbReference type="Pfam" id="PF06296">
    <property type="entry name" value="RelE"/>
    <property type="match status" value="1"/>
</dbReference>
<organism evidence="1 2">
    <name type="scientific">Leptospira santarosai</name>
    <dbReference type="NCBI Taxonomy" id="28183"/>
    <lineage>
        <taxon>Bacteria</taxon>
        <taxon>Pseudomonadati</taxon>
        <taxon>Spirochaetota</taxon>
        <taxon>Spirochaetia</taxon>
        <taxon>Leptospirales</taxon>
        <taxon>Leptospiraceae</taxon>
        <taxon>Leptospira</taxon>
    </lineage>
</organism>
<reference evidence="1 2" key="1">
    <citation type="journal article" date="2015" name="Genome Announc.">
        <title>Draft Genome Sequences of Leptospira santarosai Strains U160, U164, and U233, Isolated from Asymptomatic Cattle.</title>
        <authorList>
            <person name="Kremer F.S."/>
            <person name="Eslabao M.R."/>
            <person name="Provisor M."/>
            <person name="Woloski R.D."/>
            <person name="Ramires O.V."/>
            <person name="Moreno L.Z."/>
            <person name="Moreno A.M."/>
            <person name="Hamond C."/>
            <person name="Lilenbaum W."/>
            <person name="Dellagostin O.A."/>
        </authorList>
    </citation>
    <scope>NUCLEOTIDE SEQUENCE [LARGE SCALE GENOMIC DNA]</scope>
    <source>
        <strain evidence="1 2">U160</strain>
    </source>
</reference>
<evidence type="ECO:0008006" key="3">
    <source>
        <dbReference type="Google" id="ProtNLM"/>
    </source>
</evidence>
<accession>A0A2P1QWK3</accession>
<proteinExistence type="predicted"/>
<dbReference type="EMBL" id="CP027843">
    <property type="protein sequence ID" value="AVQ13289.1"/>
    <property type="molecule type" value="Genomic_DNA"/>
</dbReference>
<protein>
    <recommendedName>
        <fullName evidence="3">PF06296 family protein</fullName>
    </recommendedName>
</protein>